<dbReference type="GO" id="GO:0005886">
    <property type="term" value="C:plasma membrane"/>
    <property type="evidence" value="ECO:0007669"/>
    <property type="project" value="TreeGrafter"/>
</dbReference>
<dbReference type="RefSeq" id="WP_139184273.1">
    <property type="nucleotide sequence ID" value="NZ_FNLF01000002.1"/>
</dbReference>
<evidence type="ECO:0000259" key="1">
    <source>
        <dbReference type="Pfam" id="PF02698"/>
    </source>
</evidence>
<dbReference type="PANTHER" id="PTHR30336">
    <property type="entry name" value="INNER MEMBRANE PROTEIN, PROBABLE PERMEASE"/>
    <property type="match status" value="1"/>
</dbReference>
<keyword evidence="3" id="KW-1185">Reference proteome</keyword>
<dbReference type="CDD" id="cd06259">
    <property type="entry name" value="YdcF-like"/>
    <property type="match status" value="1"/>
</dbReference>
<dbReference type="EMBL" id="FNLF01000002">
    <property type="protein sequence ID" value="SDR26252.1"/>
    <property type="molecule type" value="Genomic_DNA"/>
</dbReference>
<accession>A0A1H1HLF0</accession>
<dbReference type="InterPro" id="IPR051599">
    <property type="entry name" value="Cell_Envelope_Assoc"/>
</dbReference>
<dbReference type="PANTHER" id="PTHR30336:SF6">
    <property type="entry name" value="INTEGRAL MEMBRANE PROTEIN"/>
    <property type="match status" value="1"/>
</dbReference>
<name>A0A1H1HLF0_9ACTN</name>
<sequence length="191" mass="20116">MRSLAPAHARSASRLRSVVTGITGAGPLYSPATAPPAPVAIAFGASVRGGRPGSFVEGRLEASLQLLRLGKVEKILVSGNAGGTSGDEIAVMTAWLRGRGVPDSSLLTDGAGFDTYLSCLRARDEFGVGRVLLVSQGFHARRAAALARHLGLDADAVRAECGCTRRAWVRNLAREYVLSRPKAALDIARRR</sequence>
<dbReference type="STRING" id="47312.SAMN04489765_4337"/>
<gene>
    <name evidence="2" type="ORF">SAMN04489765_4337</name>
</gene>
<dbReference type="InterPro" id="IPR003848">
    <property type="entry name" value="DUF218"/>
</dbReference>
<protein>
    <submittedName>
        <fullName evidence="2">DUF218 domain-containing protein</fullName>
    </submittedName>
</protein>
<feature type="domain" description="DUF218" evidence="1">
    <location>
        <begin position="43"/>
        <end position="167"/>
    </location>
</feature>
<organism evidence="2 3">
    <name type="scientific">Tsukamurella pulmonis</name>
    <dbReference type="NCBI Taxonomy" id="47312"/>
    <lineage>
        <taxon>Bacteria</taxon>
        <taxon>Bacillati</taxon>
        <taxon>Actinomycetota</taxon>
        <taxon>Actinomycetes</taxon>
        <taxon>Mycobacteriales</taxon>
        <taxon>Tsukamurellaceae</taxon>
        <taxon>Tsukamurella</taxon>
    </lineage>
</organism>
<proteinExistence type="predicted"/>
<dbReference type="Pfam" id="PF02698">
    <property type="entry name" value="DUF218"/>
    <property type="match status" value="1"/>
</dbReference>
<evidence type="ECO:0000313" key="3">
    <source>
        <dbReference type="Proteomes" id="UP000183053"/>
    </source>
</evidence>
<dbReference type="Proteomes" id="UP000183053">
    <property type="component" value="Unassembled WGS sequence"/>
</dbReference>
<evidence type="ECO:0000313" key="2">
    <source>
        <dbReference type="EMBL" id="SDR26252.1"/>
    </source>
</evidence>
<dbReference type="OrthoDB" id="4416534at2"/>
<dbReference type="AlphaFoldDB" id="A0A1H1HLF0"/>
<reference evidence="3" key="1">
    <citation type="submission" date="2016-10" db="EMBL/GenBank/DDBJ databases">
        <authorList>
            <person name="Varghese N."/>
            <person name="Submissions S."/>
        </authorList>
    </citation>
    <scope>NUCLEOTIDE SEQUENCE [LARGE SCALE GENOMIC DNA]</scope>
    <source>
        <strain evidence="3">DSM 44142</strain>
    </source>
</reference>